<keyword evidence="6" id="KW-0963">Cytoplasm</keyword>
<evidence type="ECO:0000256" key="1">
    <source>
        <dbReference type="ARBA" id="ARBA00002738"/>
    </source>
</evidence>
<name>A0A0D0E0Y3_9AGAM</name>
<sequence length="1105" mass="122809">MENYIGKMKHENTDLFTDPRNRMSQRPLAVKTGEGLGFQDIGSSFDPPKPAKTYGKPRSKFKPSTTHSPLHKRRPDSYDSNEGSDDELLLLSSQDSRASDALSSPKRVAKGKSRVIVSEKEEIVRVNGRDLAAHPDYKPSSRQHLKGLHFKKQKKGVSASDIFPDEPPPSSSIQEESQDNIFKPISDELHLRSQASQDGLPSRQTPSTTFSARQSSPTITRPTARRLRDAKEPPSAKLASPLRNKTPQPTAKPRPKPRLVVKSAPRNLGASPESTPHSSTWNRALPLPVKLPVGRTVDAKAEQSLKKVSAAPSSRRELQEFPISLEAKENISDGTCSGDNSAIVKKGTIPHFSTLGNIAKRKAGQSLKEVPSSRRELQTFPMSWEGKGNVSDGTLSGDGSAKAKKRTISRSSTLGNISKPAPQPFPLKSGTKQISRGDTFPMLPLLTPSDCNPRSSLKGKCKARAESGDQDEDEFDLTIDRTEHTRPRPFPMSSHMLASIGQQSRSPASPKSTKRTSDDSDAERGRLVKKRKDSQSGALAQLEYLNDPPMEEDSVDLGYTRDPSTACPYCDEPLPSHPTPFLRNLLVTARTKSYPDPRPRNPRGLKAPLATYISACQRHRFESHQLPIAIERGWPKTIDFAKVPARVKSMKKELVAIILDGDALGDDENPNADDKLKGPRNRSVFWREMVNEVKKQGSRAVVGLKGQFASFEKTQPGYYGEQGSVIIHQTLFDLFPPSSFDVSLITPLAPAEFIQRILVPEAAVRLIAQDLCADIEDAIVTLRESAQYGVAMFPDTSENRRKGADVDDDEMGVADQIVMERARVRRKELEEEEKIEEEMLAEERAARRAKAREIRREKAMERAQQARLTKALAEDNDTSEQSEANVTRQTRRVTRQQTASTAEFETDVISVDSSTSRRSTRITRKSAQVNDVKTRSYAVLPQRDVLEITNESDDEEGKPPIRRRNVRERSTDLESDSRTVETGDRSKPLRIDEETESTPRPLRRQPTIPREEHIPIAQPNPATTIDLATSSNVRRLPLQMAGERTVTASAAHDTWYPNMRTTAPDDADSDTSNPSRRSQRLERRPQKSGGFDSWLFSEPSSSSSD</sequence>
<dbReference type="Pfam" id="PF14474">
    <property type="entry name" value="RTC4"/>
    <property type="match status" value="1"/>
</dbReference>
<evidence type="ECO:0000313" key="10">
    <source>
        <dbReference type="EMBL" id="KIK93689.1"/>
    </source>
</evidence>
<feature type="compositionally biased region" description="Basic and acidic residues" evidence="8">
    <location>
        <begin position="515"/>
        <end position="526"/>
    </location>
</feature>
<feature type="compositionally biased region" description="Basic and acidic residues" evidence="8">
    <location>
        <begin position="8"/>
        <end position="21"/>
    </location>
</feature>
<dbReference type="SMART" id="SM01312">
    <property type="entry name" value="RTC4"/>
    <property type="match status" value="1"/>
</dbReference>
<feature type="region of interest" description="Disordered" evidence="8">
    <location>
        <begin position="1043"/>
        <end position="1105"/>
    </location>
</feature>
<feature type="compositionally biased region" description="Low complexity" evidence="8">
    <location>
        <begin position="1093"/>
        <end position="1105"/>
    </location>
</feature>
<feature type="compositionally biased region" description="Polar residues" evidence="8">
    <location>
        <begin position="500"/>
        <end position="511"/>
    </location>
</feature>
<evidence type="ECO:0000256" key="5">
    <source>
        <dbReference type="ARBA" id="ARBA00015162"/>
    </source>
</evidence>
<dbReference type="PANTHER" id="PTHR41391:SF1">
    <property type="entry name" value="RESTRICTION OF TELOMERE CAPPING PROTEIN 4"/>
    <property type="match status" value="1"/>
</dbReference>
<dbReference type="GO" id="GO:0005634">
    <property type="term" value="C:nucleus"/>
    <property type="evidence" value="ECO:0007669"/>
    <property type="project" value="UniProtKB-SubCell"/>
</dbReference>
<feature type="region of interest" description="Disordered" evidence="8">
    <location>
        <begin position="911"/>
        <end position="930"/>
    </location>
</feature>
<feature type="region of interest" description="Disordered" evidence="8">
    <location>
        <begin position="948"/>
        <end position="1030"/>
    </location>
</feature>
<protein>
    <recommendedName>
        <fullName evidence="5">Restriction of telomere capping protein 4</fullName>
    </recommendedName>
</protein>
<feature type="compositionally biased region" description="Polar residues" evidence="8">
    <location>
        <begin position="193"/>
        <end position="221"/>
    </location>
</feature>
<dbReference type="OrthoDB" id="128308at2759"/>
<dbReference type="STRING" id="930991.A0A0D0E0Y3"/>
<evidence type="ECO:0000259" key="9">
    <source>
        <dbReference type="SMART" id="SM01312"/>
    </source>
</evidence>
<feature type="compositionally biased region" description="Basic and acidic residues" evidence="8">
    <location>
        <begin position="117"/>
        <end position="139"/>
    </location>
</feature>
<evidence type="ECO:0000256" key="8">
    <source>
        <dbReference type="SAM" id="MobiDB-lite"/>
    </source>
</evidence>
<feature type="region of interest" description="Disordered" evidence="8">
    <location>
        <begin position="1"/>
        <end position="285"/>
    </location>
</feature>
<evidence type="ECO:0000256" key="4">
    <source>
        <dbReference type="ARBA" id="ARBA00009461"/>
    </source>
</evidence>
<feature type="compositionally biased region" description="Polar residues" evidence="8">
    <location>
        <begin position="1020"/>
        <end position="1030"/>
    </location>
</feature>
<evidence type="ECO:0000256" key="2">
    <source>
        <dbReference type="ARBA" id="ARBA00004123"/>
    </source>
</evidence>
<gene>
    <name evidence="10" type="ORF">PAXRUDRAFT_828700</name>
</gene>
<evidence type="ECO:0000313" key="11">
    <source>
        <dbReference type="Proteomes" id="UP000054538"/>
    </source>
</evidence>
<feature type="compositionally biased region" description="Basic and acidic residues" evidence="8">
    <location>
        <begin position="967"/>
        <end position="992"/>
    </location>
</feature>
<comment type="subcellular location">
    <subcellularLocation>
        <location evidence="3">Cytoplasm</location>
    </subcellularLocation>
    <subcellularLocation>
        <location evidence="2">Nucleus</location>
    </subcellularLocation>
</comment>
<evidence type="ECO:0000256" key="7">
    <source>
        <dbReference type="ARBA" id="ARBA00023242"/>
    </source>
</evidence>
<dbReference type="AlphaFoldDB" id="A0A0D0E0Y3"/>
<feature type="compositionally biased region" description="Polar residues" evidence="8">
    <location>
        <begin position="272"/>
        <end position="282"/>
    </location>
</feature>
<evidence type="ECO:0000256" key="6">
    <source>
        <dbReference type="ARBA" id="ARBA00022490"/>
    </source>
</evidence>
<feature type="region of interest" description="Disordered" evidence="8">
    <location>
        <begin position="362"/>
        <end position="551"/>
    </location>
</feature>
<dbReference type="InterPro" id="IPR039024">
    <property type="entry name" value="RTC4"/>
</dbReference>
<organism evidence="10 11">
    <name type="scientific">Paxillus rubicundulus Ve08.2h10</name>
    <dbReference type="NCBI Taxonomy" id="930991"/>
    <lineage>
        <taxon>Eukaryota</taxon>
        <taxon>Fungi</taxon>
        <taxon>Dikarya</taxon>
        <taxon>Basidiomycota</taxon>
        <taxon>Agaricomycotina</taxon>
        <taxon>Agaricomycetes</taxon>
        <taxon>Agaricomycetidae</taxon>
        <taxon>Boletales</taxon>
        <taxon>Paxilineae</taxon>
        <taxon>Paxillaceae</taxon>
        <taxon>Paxillus</taxon>
    </lineage>
</organism>
<reference evidence="10 11" key="1">
    <citation type="submission" date="2014-04" db="EMBL/GenBank/DDBJ databases">
        <authorList>
            <consortium name="DOE Joint Genome Institute"/>
            <person name="Kuo A."/>
            <person name="Kohler A."/>
            <person name="Jargeat P."/>
            <person name="Nagy L.G."/>
            <person name="Floudas D."/>
            <person name="Copeland A."/>
            <person name="Barry K.W."/>
            <person name="Cichocki N."/>
            <person name="Veneault-Fourrey C."/>
            <person name="LaButti K."/>
            <person name="Lindquist E.A."/>
            <person name="Lipzen A."/>
            <person name="Lundell T."/>
            <person name="Morin E."/>
            <person name="Murat C."/>
            <person name="Sun H."/>
            <person name="Tunlid A."/>
            <person name="Henrissat B."/>
            <person name="Grigoriev I.V."/>
            <person name="Hibbett D.S."/>
            <person name="Martin F."/>
            <person name="Nordberg H.P."/>
            <person name="Cantor M.N."/>
            <person name="Hua S.X."/>
        </authorList>
    </citation>
    <scope>NUCLEOTIDE SEQUENCE [LARGE SCALE GENOMIC DNA]</scope>
    <source>
        <strain evidence="10 11">Ve08.2h10</strain>
    </source>
</reference>
<accession>A0A0D0E0Y3</accession>
<keyword evidence="11" id="KW-1185">Reference proteome</keyword>
<comment type="function">
    <text evidence="1">May be involved in a process influencing telomere capping.</text>
</comment>
<feature type="compositionally biased region" description="Basic residues" evidence="8">
    <location>
        <begin position="141"/>
        <end position="155"/>
    </location>
</feature>
<dbReference type="GO" id="GO:0005737">
    <property type="term" value="C:cytoplasm"/>
    <property type="evidence" value="ECO:0007669"/>
    <property type="project" value="UniProtKB-SubCell"/>
</dbReference>
<dbReference type="InterPro" id="IPR028094">
    <property type="entry name" value="RTC4_C"/>
</dbReference>
<dbReference type="EMBL" id="KN825164">
    <property type="protein sequence ID" value="KIK93689.1"/>
    <property type="molecule type" value="Genomic_DNA"/>
</dbReference>
<feature type="compositionally biased region" description="Acidic residues" evidence="8">
    <location>
        <begin position="468"/>
        <end position="477"/>
    </location>
</feature>
<feature type="domain" description="Restriction of telomere capping protein 4 C-terminal" evidence="9">
    <location>
        <begin position="657"/>
        <end position="795"/>
    </location>
</feature>
<dbReference type="InParanoid" id="A0A0D0E0Y3"/>
<dbReference type="Proteomes" id="UP000054538">
    <property type="component" value="Unassembled WGS sequence"/>
</dbReference>
<reference evidence="11" key="2">
    <citation type="submission" date="2015-01" db="EMBL/GenBank/DDBJ databases">
        <title>Evolutionary Origins and Diversification of the Mycorrhizal Mutualists.</title>
        <authorList>
            <consortium name="DOE Joint Genome Institute"/>
            <consortium name="Mycorrhizal Genomics Consortium"/>
            <person name="Kohler A."/>
            <person name="Kuo A."/>
            <person name="Nagy L.G."/>
            <person name="Floudas D."/>
            <person name="Copeland A."/>
            <person name="Barry K.W."/>
            <person name="Cichocki N."/>
            <person name="Veneault-Fourrey C."/>
            <person name="LaButti K."/>
            <person name="Lindquist E.A."/>
            <person name="Lipzen A."/>
            <person name="Lundell T."/>
            <person name="Morin E."/>
            <person name="Murat C."/>
            <person name="Riley R."/>
            <person name="Ohm R."/>
            <person name="Sun H."/>
            <person name="Tunlid A."/>
            <person name="Henrissat B."/>
            <person name="Grigoriev I.V."/>
            <person name="Hibbett D.S."/>
            <person name="Martin F."/>
        </authorList>
    </citation>
    <scope>NUCLEOTIDE SEQUENCE [LARGE SCALE GENOMIC DNA]</scope>
    <source>
        <strain evidence="11">Ve08.2h10</strain>
    </source>
</reference>
<proteinExistence type="inferred from homology"/>
<comment type="similarity">
    <text evidence="4">Belongs to the RTC4 family.</text>
</comment>
<dbReference type="PANTHER" id="PTHR41391">
    <property type="entry name" value="RESTRICTION OF TELOMERE CAPPING PROTEIN 4"/>
    <property type="match status" value="1"/>
</dbReference>
<keyword evidence="7" id="KW-0539">Nucleus</keyword>
<feature type="region of interest" description="Disordered" evidence="8">
    <location>
        <begin position="860"/>
        <end position="903"/>
    </location>
</feature>
<evidence type="ECO:0000256" key="3">
    <source>
        <dbReference type="ARBA" id="ARBA00004496"/>
    </source>
</evidence>
<dbReference type="HOGENOM" id="CLU_009550_0_0_1"/>